<dbReference type="SUPFAM" id="SSF110857">
    <property type="entry name" value="Gamma-glutamyl cyclotransferase-like"/>
    <property type="match status" value="1"/>
</dbReference>
<protein>
    <submittedName>
        <fullName evidence="2">Gamma-glutamylcyclotransferase</fullName>
    </submittedName>
</protein>
<dbReference type="Gene3D" id="3.10.490.10">
    <property type="entry name" value="Gamma-glutamyl cyclotransferase-like"/>
    <property type="match status" value="1"/>
</dbReference>
<feature type="domain" description="Gamma-glutamylcyclotransferase AIG2-like" evidence="1">
    <location>
        <begin position="12"/>
        <end position="134"/>
    </location>
</feature>
<dbReference type="InterPro" id="IPR036568">
    <property type="entry name" value="GGCT-like_sf"/>
</dbReference>
<evidence type="ECO:0000259" key="1">
    <source>
        <dbReference type="Pfam" id="PF06094"/>
    </source>
</evidence>
<dbReference type="STRING" id="1219032.GCA_001515545_01990"/>
<dbReference type="CDD" id="cd06661">
    <property type="entry name" value="GGCT_like"/>
    <property type="match status" value="1"/>
</dbReference>
<dbReference type="EMBL" id="PDEA01000001">
    <property type="protein sequence ID" value="PEH90466.1"/>
    <property type="molecule type" value="Genomic_DNA"/>
</dbReference>
<keyword evidence="2" id="KW-0808">Transferase</keyword>
<evidence type="ECO:0000313" key="2">
    <source>
        <dbReference type="EMBL" id="PEH90466.1"/>
    </source>
</evidence>
<accession>A0A2A7UZ57</accession>
<dbReference type="Proteomes" id="UP000220246">
    <property type="component" value="Unassembled WGS sequence"/>
</dbReference>
<sequence length="144" mass="16018">MPPWHSCGADHVAVYGTLREGGSNDIRRFQPGIAQVGTTWLQGSLWDMGQWPGLQLDGCGPVLAEVYPLHPALEQQLDQLEDIWPQDLGQYRKRLLTQTVQQGDGLVVTCRMLVYEALPQALARCPRVPAGDWLAWFRAGKPQG</sequence>
<name>A0A2A7UZ57_COMTR</name>
<dbReference type="GO" id="GO:0016740">
    <property type="term" value="F:transferase activity"/>
    <property type="evidence" value="ECO:0007669"/>
    <property type="project" value="UniProtKB-KW"/>
</dbReference>
<dbReference type="InterPro" id="IPR013024">
    <property type="entry name" value="GGCT-like"/>
</dbReference>
<reference evidence="3" key="1">
    <citation type="submission" date="2017-09" db="EMBL/GenBank/DDBJ databases">
        <title>FDA dAtabase for Regulatory Grade micrObial Sequences (FDA-ARGOS): Supporting development and validation of Infectious Disease Dx tests.</title>
        <authorList>
            <person name="Minogue T."/>
            <person name="Wolcott M."/>
            <person name="Wasieloski L."/>
            <person name="Aguilar W."/>
            <person name="Moore D."/>
            <person name="Tallon L."/>
            <person name="Sadzewicz L."/>
            <person name="Ott S."/>
            <person name="Zhao X."/>
            <person name="Nagaraj S."/>
            <person name="Vavikolanu K."/>
            <person name="Aluvathingal J."/>
            <person name="Nadendla S."/>
            <person name="Sichtig H."/>
        </authorList>
    </citation>
    <scope>NUCLEOTIDE SEQUENCE [LARGE SCALE GENOMIC DNA]</scope>
    <source>
        <strain evidence="3">FDAARGOS_394</strain>
    </source>
</reference>
<evidence type="ECO:0000313" key="3">
    <source>
        <dbReference type="Proteomes" id="UP000220246"/>
    </source>
</evidence>
<comment type="caution">
    <text evidence="2">The sequence shown here is derived from an EMBL/GenBank/DDBJ whole genome shotgun (WGS) entry which is preliminary data.</text>
</comment>
<dbReference type="OrthoDB" id="8538589at2"/>
<dbReference type="AlphaFoldDB" id="A0A2A7UZ57"/>
<gene>
    <name evidence="2" type="ORF">CRM82_19370</name>
</gene>
<dbReference type="InterPro" id="IPR009288">
    <property type="entry name" value="AIG2-like_dom"/>
</dbReference>
<keyword evidence="3" id="KW-1185">Reference proteome</keyword>
<proteinExistence type="predicted"/>
<organism evidence="2 3">
    <name type="scientific">Comamonas terrigena</name>
    <dbReference type="NCBI Taxonomy" id="32013"/>
    <lineage>
        <taxon>Bacteria</taxon>
        <taxon>Pseudomonadati</taxon>
        <taxon>Pseudomonadota</taxon>
        <taxon>Betaproteobacteria</taxon>
        <taxon>Burkholderiales</taxon>
        <taxon>Comamonadaceae</taxon>
        <taxon>Comamonas</taxon>
    </lineage>
</organism>
<dbReference type="Pfam" id="PF06094">
    <property type="entry name" value="GGACT"/>
    <property type="match status" value="1"/>
</dbReference>